<sequence>MAPSILNFRALRRRSKASFNNERSNTDVSSDASQGTGPSHMSGTSTPQSIAHASDPALDLQVKEPHQPAPRPLLHSASSPNRQSVSGMAGLGSPVANGKPALPLSQFAPRIANITENAWVYQKVLLVHGTIGDASQQSFDGTLSVTRLDDNFPPTYWPVSEFHFKALVYLQPGPNKIRFDFSSPKLPNSNSSNPIHASYLTVHMLPANSAPPLQLAILLSKDSPETFDAMPTRTEREGHDLETAIPKFRMAAYLWQAFTAEQMWRNKLGRRVFRFEEEWVSGTSNQRDRENGTLRSEARIHIIRSDKTTAEIRDLELAQQNEKASRPSDLFSIAAEAVQEYFKPLNGQKLYVSVLILDTHWDKEAKVVRGHAALGGTAGNMQIGIFGSHCLQSYPASFEEVVPAFTDCTPTDVAFVANDCNEAGSSWEAANIGIGAHLHETGHLFGCPHQESGVMMRDYVTLNRSFITREAFCWIACDSDSILASGFPTTPL</sequence>
<dbReference type="Proteomes" id="UP000014480">
    <property type="component" value="Unassembled WGS sequence"/>
</dbReference>
<reference evidence="3" key="2">
    <citation type="journal article" date="2019" name="Mol. Plant Microbe Interact.">
        <title>Genome sequence resources for four phytopathogenic fungi from the Colletotrichum orbiculare species complex.</title>
        <authorList>
            <person name="Gan P."/>
            <person name="Tsushima A."/>
            <person name="Narusaka M."/>
            <person name="Narusaka Y."/>
            <person name="Takano Y."/>
            <person name="Kubo Y."/>
            <person name="Shirasu K."/>
        </authorList>
    </citation>
    <scope>GENOME REANNOTATION</scope>
    <source>
        <strain evidence="3">104-T / ATCC 96160 / CBS 514.97 / LARS 414 / MAFF 240422</strain>
    </source>
</reference>
<protein>
    <submittedName>
        <fullName evidence="2">Zinc metalloproteinase</fullName>
    </submittedName>
</protein>
<organism evidence="2 3">
    <name type="scientific">Colletotrichum orbiculare (strain 104-T / ATCC 96160 / CBS 514.97 / LARS 414 / MAFF 240422)</name>
    <name type="common">Cucumber anthracnose fungus</name>
    <name type="synonym">Colletotrichum lagenarium</name>
    <dbReference type="NCBI Taxonomy" id="1213857"/>
    <lineage>
        <taxon>Eukaryota</taxon>
        <taxon>Fungi</taxon>
        <taxon>Dikarya</taxon>
        <taxon>Ascomycota</taxon>
        <taxon>Pezizomycotina</taxon>
        <taxon>Sordariomycetes</taxon>
        <taxon>Hypocreomycetidae</taxon>
        <taxon>Glomerellales</taxon>
        <taxon>Glomerellaceae</taxon>
        <taxon>Colletotrichum</taxon>
        <taxon>Colletotrichum orbiculare species complex</taxon>
    </lineage>
</organism>
<feature type="compositionally biased region" description="Polar residues" evidence="1">
    <location>
        <begin position="76"/>
        <end position="86"/>
    </location>
</feature>
<comment type="caution">
    <text evidence="2">The sequence shown here is derived from an EMBL/GenBank/DDBJ whole genome shotgun (WGS) entry which is preliminary data.</text>
</comment>
<feature type="compositionally biased region" description="Polar residues" evidence="1">
    <location>
        <begin position="17"/>
        <end position="51"/>
    </location>
</feature>
<reference evidence="3" key="1">
    <citation type="journal article" date="2013" name="New Phytol.">
        <title>Comparative genomic and transcriptomic analyses reveal the hemibiotrophic stage shift of Colletotrichum fungi.</title>
        <authorList>
            <person name="Gan P."/>
            <person name="Ikeda K."/>
            <person name="Irieda H."/>
            <person name="Narusaka M."/>
            <person name="O'Connell R.J."/>
            <person name="Narusaka Y."/>
            <person name="Takano Y."/>
            <person name="Kubo Y."/>
            <person name="Shirasu K."/>
        </authorList>
    </citation>
    <scope>NUCLEOTIDE SEQUENCE [LARGE SCALE GENOMIC DNA]</scope>
    <source>
        <strain evidence="3">104-T / ATCC 96160 / CBS 514.97 / LARS 414 / MAFF 240422</strain>
    </source>
</reference>
<dbReference type="InterPro" id="IPR021917">
    <property type="entry name" value="Unchr_Zn-peptidase-like"/>
</dbReference>
<feature type="region of interest" description="Disordered" evidence="1">
    <location>
        <begin position="66"/>
        <end position="92"/>
    </location>
</feature>
<dbReference type="GO" id="GO:0005737">
    <property type="term" value="C:cytoplasm"/>
    <property type="evidence" value="ECO:0007669"/>
    <property type="project" value="TreeGrafter"/>
</dbReference>
<evidence type="ECO:0000313" key="3">
    <source>
        <dbReference type="Proteomes" id="UP000014480"/>
    </source>
</evidence>
<name>A0A484G4C2_COLOR</name>
<dbReference type="EMBL" id="AMCV02000003">
    <property type="protein sequence ID" value="TDZ25008.1"/>
    <property type="molecule type" value="Genomic_DNA"/>
</dbReference>
<dbReference type="OrthoDB" id="74460at2759"/>
<evidence type="ECO:0000313" key="2">
    <source>
        <dbReference type="EMBL" id="TDZ25008.1"/>
    </source>
</evidence>
<feature type="region of interest" description="Disordered" evidence="1">
    <location>
        <begin position="13"/>
        <end position="54"/>
    </location>
</feature>
<keyword evidence="3" id="KW-1185">Reference proteome</keyword>
<keyword evidence="2" id="KW-0378">Hydrolase</keyword>
<keyword evidence="2" id="KW-0645">Protease</keyword>
<gene>
    <name evidence="2" type="ORF">Cob_v002078</name>
</gene>
<dbReference type="PANTHER" id="PTHR21054">
    <property type="entry name" value="ZINC METALLOPROTEINASE-RELATED"/>
    <property type="match status" value="1"/>
</dbReference>
<accession>A0A484G4C2</accession>
<dbReference type="Pfam" id="PF12044">
    <property type="entry name" value="Metallopep"/>
    <property type="match status" value="1"/>
</dbReference>
<keyword evidence="2" id="KW-0482">Metalloprotease</keyword>
<evidence type="ECO:0000256" key="1">
    <source>
        <dbReference type="SAM" id="MobiDB-lite"/>
    </source>
</evidence>
<proteinExistence type="predicted"/>
<dbReference type="PANTHER" id="PTHR21054:SF2">
    <property type="entry name" value="MIP04191P"/>
    <property type="match status" value="1"/>
</dbReference>
<dbReference type="AlphaFoldDB" id="A0A484G4C2"/>
<dbReference type="InterPro" id="IPR053002">
    <property type="entry name" value="Metalloproteinase_M10B"/>
</dbReference>